<organism evidence="2 3">
    <name type="scientific">Burkholderia contaminans</name>
    <dbReference type="NCBI Taxonomy" id="488447"/>
    <lineage>
        <taxon>Bacteria</taxon>
        <taxon>Pseudomonadati</taxon>
        <taxon>Pseudomonadota</taxon>
        <taxon>Betaproteobacteria</taxon>
        <taxon>Burkholderiales</taxon>
        <taxon>Burkholderiaceae</taxon>
        <taxon>Burkholderia</taxon>
        <taxon>Burkholderia cepacia complex</taxon>
    </lineage>
</organism>
<dbReference type="EMBL" id="QTQV01000009">
    <property type="protein sequence ID" value="RQT15052.1"/>
    <property type="molecule type" value="Genomic_DNA"/>
</dbReference>
<protein>
    <submittedName>
        <fullName evidence="2">SDR family NAD(P)-dependent oxidoreductase</fullName>
    </submittedName>
</protein>
<dbReference type="InterPro" id="IPR036291">
    <property type="entry name" value="NAD(P)-bd_dom_sf"/>
</dbReference>
<dbReference type="Gene3D" id="3.40.50.720">
    <property type="entry name" value="NAD(P)-binding Rossmann-like Domain"/>
    <property type="match status" value="1"/>
</dbReference>
<reference evidence="2 3" key="1">
    <citation type="submission" date="2018-08" db="EMBL/GenBank/DDBJ databases">
        <title>Comparative analysis of Burkholderia isolates from Puerto Rico.</title>
        <authorList>
            <person name="Hall C."/>
            <person name="Sahl J."/>
            <person name="Wagner D."/>
        </authorList>
    </citation>
    <scope>NUCLEOTIDE SEQUENCE [LARGE SCALE GENOMIC DNA]</scope>
    <source>
        <strain evidence="2 3">Bp9025</strain>
    </source>
</reference>
<gene>
    <name evidence="2" type="ORF">DF051_17540</name>
</gene>
<dbReference type="SUPFAM" id="SSF51735">
    <property type="entry name" value="NAD(P)-binding Rossmann-fold domains"/>
    <property type="match status" value="1"/>
</dbReference>
<evidence type="ECO:0000313" key="3">
    <source>
        <dbReference type="Proteomes" id="UP000277921"/>
    </source>
</evidence>
<dbReference type="InterPro" id="IPR002347">
    <property type="entry name" value="SDR_fam"/>
</dbReference>
<evidence type="ECO:0000256" key="1">
    <source>
        <dbReference type="ARBA" id="ARBA00006484"/>
    </source>
</evidence>
<dbReference type="PRINTS" id="PR00081">
    <property type="entry name" value="GDHRDH"/>
</dbReference>
<dbReference type="NCBIfam" id="NF005559">
    <property type="entry name" value="PRK07231.1"/>
    <property type="match status" value="1"/>
</dbReference>
<proteinExistence type="inferred from homology"/>
<name>A0A3N8PTW7_9BURK</name>
<evidence type="ECO:0000313" key="2">
    <source>
        <dbReference type="EMBL" id="RQT15052.1"/>
    </source>
</evidence>
<dbReference type="AlphaFoldDB" id="A0A3N8PTW7"/>
<dbReference type="Proteomes" id="UP000277921">
    <property type="component" value="Unassembled WGS sequence"/>
</dbReference>
<dbReference type="PROSITE" id="PS00061">
    <property type="entry name" value="ADH_SHORT"/>
    <property type="match status" value="1"/>
</dbReference>
<accession>A0A3N8PTW7</accession>
<sequence length="279" mass="29429">MSAVGRLGGKVAVVTGGSQGIGRATAELFIAEGAQVVIADIQVAEGEDLATRLGESCIFCRTDVTSEDQMRQLLKLASNHFGRIDCLFNNAGMLGQAGGIESMDAERFDRVMASHVRSVMLGMKHVAPYMKRQGAGSIVNTASIAGTSAVSAYMDYSAAKAAVIQLTRCVAMELGEAGIRVNTVSPGQIATGMGQTGEAAAKKATVLLEMNRQAQPIQRSGLAEDIAHAALFLASNESSFINGHDLVVDGGLIAGILWSERQRRSAEMRKALEEIDSLR</sequence>
<comment type="caution">
    <text evidence="2">The sequence shown here is derived from an EMBL/GenBank/DDBJ whole genome shotgun (WGS) entry which is preliminary data.</text>
</comment>
<comment type="similarity">
    <text evidence="1">Belongs to the short-chain dehydrogenases/reductases (SDR) family.</text>
</comment>
<dbReference type="FunFam" id="3.40.50.720:FF:000084">
    <property type="entry name" value="Short-chain dehydrogenase reductase"/>
    <property type="match status" value="1"/>
</dbReference>
<dbReference type="PANTHER" id="PTHR42820">
    <property type="entry name" value="SHORT-CHAIN DEHYDROGENASE REDUCTASE"/>
    <property type="match status" value="1"/>
</dbReference>
<dbReference type="PRINTS" id="PR00080">
    <property type="entry name" value="SDRFAMILY"/>
</dbReference>
<dbReference type="Pfam" id="PF13561">
    <property type="entry name" value="adh_short_C2"/>
    <property type="match status" value="1"/>
</dbReference>
<dbReference type="PANTHER" id="PTHR42820:SF1">
    <property type="entry name" value="SHORT-CHAIN DEHYDROGENASE_REDUCTASE FAMILY PROTEIN"/>
    <property type="match status" value="1"/>
</dbReference>
<dbReference type="InterPro" id="IPR020904">
    <property type="entry name" value="Sc_DH/Rdtase_CS"/>
</dbReference>